<feature type="chain" id="PRO_5041997052" evidence="1">
    <location>
        <begin position="24"/>
        <end position="73"/>
    </location>
</feature>
<gene>
    <name evidence="2" type="ORF">P5673_013203</name>
</gene>
<sequence length="73" mass="8375">MDSRVSYLLVLFCLAMLFNESQCLNGLTGGVRDIKKVKDSAMKRWDRGLREVAATKRQLCDLAERMDCPHLTR</sequence>
<dbReference type="AlphaFoldDB" id="A0AAD9QLH7"/>
<keyword evidence="3" id="KW-1185">Reference proteome</keyword>
<name>A0AAD9QLH7_ACRCE</name>
<reference evidence="2" key="2">
    <citation type="journal article" date="2023" name="Science">
        <title>Genomic signatures of disease resistance in endangered staghorn corals.</title>
        <authorList>
            <person name="Vollmer S.V."/>
            <person name="Selwyn J.D."/>
            <person name="Despard B.A."/>
            <person name="Roesel C.L."/>
        </authorList>
    </citation>
    <scope>NUCLEOTIDE SEQUENCE</scope>
    <source>
        <strain evidence="2">K2</strain>
    </source>
</reference>
<comment type="caution">
    <text evidence="2">The sequence shown here is derived from an EMBL/GenBank/DDBJ whole genome shotgun (WGS) entry which is preliminary data.</text>
</comment>
<accession>A0AAD9QLH7</accession>
<evidence type="ECO:0000256" key="1">
    <source>
        <dbReference type="SAM" id="SignalP"/>
    </source>
</evidence>
<proteinExistence type="predicted"/>
<dbReference type="Proteomes" id="UP001249851">
    <property type="component" value="Unassembled WGS sequence"/>
</dbReference>
<evidence type="ECO:0000313" key="3">
    <source>
        <dbReference type="Proteomes" id="UP001249851"/>
    </source>
</evidence>
<reference evidence="2" key="1">
    <citation type="journal article" date="2023" name="G3 (Bethesda)">
        <title>Whole genome assembly and annotation of the endangered Caribbean coral Acropora cervicornis.</title>
        <authorList>
            <person name="Selwyn J.D."/>
            <person name="Vollmer S.V."/>
        </authorList>
    </citation>
    <scope>NUCLEOTIDE SEQUENCE</scope>
    <source>
        <strain evidence="2">K2</strain>
    </source>
</reference>
<keyword evidence="1" id="KW-0732">Signal</keyword>
<evidence type="ECO:0000313" key="2">
    <source>
        <dbReference type="EMBL" id="KAK2563490.1"/>
    </source>
</evidence>
<protein>
    <submittedName>
        <fullName evidence="2">Uncharacterized protein</fullName>
    </submittedName>
</protein>
<feature type="signal peptide" evidence="1">
    <location>
        <begin position="1"/>
        <end position="23"/>
    </location>
</feature>
<organism evidence="2 3">
    <name type="scientific">Acropora cervicornis</name>
    <name type="common">Staghorn coral</name>
    <dbReference type="NCBI Taxonomy" id="6130"/>
    <lineage>
        <taxon>Eukaryota</taxon>
        <taxon>Metazoa</taxon>
        <taxon>Cnidaria</taxon>
        <taxon>Anthozoa</taxon>
        <taxon>Hexacorallia</taxon>
        <taxon>Scleractinia</taxon>
        <taxon>Astrocoeniina</taxon>
        <taxon>Acroporidae</taxon>
        <taxon>Acropora</taxon>
    </lineage>
</organism>
<dbReference type="EMBL" id="JARQWQ010000025">
    <property type="protein sequence ID" value="KAK2563490.1"/>
    <property type="molecule type" value="Genomic_DNA"/>
</dbReference>